<evidence type="ECO:0000256" key="1">
    <source>
        <dbReference type="SAM" id="MobiDB-lite"/>
    </source>
</evidence>
<feature type="compositionally biased region" description="Basic and acidic residues" evidence="1">
    <location>
        <begin position="21"/>
        <end position="38"/>
    </location>
</feature>
<dbReference type="AlphaFoldDB" id="A0A6M5YG66"/>
<protein>
    <submittedName>
        <fullName evidence="2">Uncharacterized protein</fullName>
    </submittedName>
</protein>
<sequence>MDRMQNRDQPPDFTTALPNLHEGRIQHQQHERTIYGYT</sequence>
<accession>A0A6M5YG66</accession>
<keyword evidence="3" id="KW-1185">Reference proteome</keyword>
<dbReference type="EMBL" id="CP053452">
    <property type="protein sequence ID" value="QJW93005.1"/>
    <property type="molecule type" value="Genomic_DNA"/>
</dbReference>
<feature type="region of interest" description="Disordered" evidence="1">
    <location>
        <begin position="1"/>
        <end position="38"/>
    </location>
</feature>
<name>A0A6M5YG66_9BACT</name>
<proteinExistence type="predicted"/>
<evidence type="ECO:0000313" key="2">
    <source>
        <dbReference type="EMBL" id="QJW93005.1"/>
    </source>
</evidence>
<dbReference type="KEGG" id="ftj:FTUN_0505"/>
<reference evidence="3" key="1">
    <citation type="submission" date="2020-05" db="EMBL/GenBank/DDBJ databases">
        <title>Frigoriglobus tundricola gen. nov., sp. nov., a psychrotolerant cellulolytic planctomycete of the family Gemmataceae with two divergent copies of 16S rRNA gene.</title>
        <authorList>
            <person name="Kulichevskaya I.S."/>
            <person name="Ivanova A.A."/>
            <person name="Naumoff D.G."/>
            <person name="Beletsky A.V."/>
            <person name="Rijpstra W.I.C."/>
            <person name="Sinninghe Damste J.S."/>
            <person name="Mardanov A.V."/>
            <person name="Ravin N.V."/>
            <person name="Dedysh S.N."/>
        </authorList>
    </citation>
    <scope>NUCLEOTIDE SEQUENCE [LARGE SCALE GENOMIC DNA]</scope>
    <source>
        <strain evidence="3">PL17</strain>
    </source>
</reference>
<feature type="compositionally biased region" description="Basic and acidic residues" evidence="1">
    <location>
        <begin position="1"/>
        <end position="10"/>
    </location>
</feature>
<dbReference type="Proteomes" id="UP000503447">
    <property type="component" value="Chromosome"/>
</dbReference>
<gene>
    <name evidence="2" type="ORF">FTUN_0505</name>
</gene>
<evidence type="ECO:0000313" key="3">
    <source>
        <dbReference type="Proteomes" id="UP000503447"/>
    </source>
</evidence>
<organism evidence="2 3">
    <name type="scientific">Frigoriglobus tundricola</name>
    <dbReference type="NCBI Taxonomy" id="2774151"/>
    <lineage>
        <taxon>Bacteria</taxon>
        <taxon>Pseudomonadati</taxon>
        <taxon>Planctomycetota</taxon>
        <taxon>Planctomycetia</taxon>
        <taxon>Gemmatales</taxon>
        <taxon>Gemmataceae</taxon>
        <taxon>Frigoriglobus</taxon>
    </lineage>
</organism>